<feature type="domain" description="tRNA(Ile)-lysidine synthase substrate-binding" evidence="9">
    <location>
        <begin position="264"/>
        <end position="316"/>
    </location>
</feature>
<keyword evidence="1 7" id="KW-0963">Cytoplasm</keyword>
<sequence>MQTQSDADLLSASAALVDAAMAAFHPPLPLAVAFSGGADSSALLLACHARWPGWVRAIHVHHGLQAAADDFQKHCEQLCAQHGIALKVCAIDARNAQGQSPEDAARQGRYEALDGAAQQDWFSVDGVALEPVRSLALAQHADDQVETLLLALSRGAGVAGLAAMPSHWQRAQLEWFRPLLAIPGRVLRDWLCLRGVGWVEDPTNADQAYTRNRIRAQLLPVLEQVFPQFRSTFARSSAHCAQASELLDEQAAVDLQVVGTPPHIKPLQALTSVRLGNVLRYWLRSIYGTTPTAAQLSQLMQQIGVCTTRGHRIHIKVGRGFVERRGLTLDWYNS</sequence>
<dbReference type="InterPro" id="IPR011063">
    <property type="entry name" value="TilS/TtcA_N"/>
</dbReference>
<keyword evidence="5 7" id="KW-0067">ATP-binding</keyword>
<dbReference type="AlphaFoldDB" id="A0A843B2F9"/>
<feature type="binding site" evidence="7">
    <location>
        <begin position="35"/>
        <end position="40"/>
    </location>
    <ligand>
        <name>ATP</name>
        <dbReference type="ChEBI" id="CHEBI:30616"/>
    </ligand>
</feature>
<comment type="catalytic activity">
    <reaction evidence="6 7">
        <text>cytidine(34) in tRNA(Ile2) + L-lysine + ATP = lysidine(34) in tRNA(Ile2) + AMP + diphosphate + H(+)</text>
        <dbReference type="Rhea" id="RHEA:43744"/>
        <dbReference type="Rhea" id="RHEA-COMP:10625"/>
        <dbReference type="Rhea" id="RHEA-COMP:10670"/>
        <dbReference type="ChEBI" id="CHEBI:15378"/>
        <dbReference type="ChEBI" id="CHEBI:30616"/>
        <dbReference type="ChEBI" id="CHEBI:32551"/>
        <dbReference type="ChEBI" id="CHEBI:33019"/>
        <dbReference type="ChEBI" id="CHEBI:82748"/>
        <dbReference type="ChEBI" id="CHEBI:83665"/>
        <dbReference type="ChEBI" id="CHEBI:456215"/>
        <dbReference type="EC" id="6.3.4.19"/>
    </reaction>
</comment>
<evidence type="ECO:0000313" key="10">
    <source>
        <dbReference type="EMBL" id="MBI1625626.1"/>
    </source>
</evidence>
<evidence type="ECO:0000256" key="7">
    <source>
        <dbReference type="HAMAP-Rule" id="MF_01161"/>
    </source>
</evidence>
<comment type="domain">
    <text evidence="7">The N-terminal region contains the highly conserved SGGXDS motif, predicted to be a P-loop motif involved in ATP binding.</text>
</comment>
<evidence type="ECO:0000313" key="11">
    <source>
        <dbReference type="Proteomes" id="UP000530032"/>
    </source>
</evidence>
<dbReference type="Pfam" id="PF01171">
    <property type="entry name" value="ATP_bind_3"/>
    <property type="match status" value="1"/>
</dbReference>
<dbReference type="NCBIfam" id="TIGR02432">
    <property type="entry name" value="lysidine_TilS_N"/>
    <property type="match status" value="1"/>
</dbReference>
<gene>
    <name evidence="7 10" type="primary">tilS</name>
    <name evidence="10" type="ORF">HF327_014065</name>
</gene>
<reference evidence="10" key="1">
    <citation type="submission" date="2020-12" db="EMBL/GenBank/DDBJ databases">
        <title>Comamonas sp. nov., isolated from stream water.</title>
        <authorList>
            <person name="Park K.-H."/>
        </authorList>
    </citation>
    <scope>NUCLEOTIDE SEQUENCE</scope>
    <source>
        <strain evidence="10">EJ-4</strain>
    </source>
</reference>
<dbReference type="EC" id="6.3.4.19" evidence="7"/>
<dbReference type="EMBL" id="JABBCQ020000011">
    <property type="protein sequence ID" value="MBI1625626.1"/>
    <property type="molecule type" value="Genomic_DNA"/>
</dbReference>
<comment type="caution">
    <text evidence="10">The sequence shown here is derived from an EMBL/GenBank/DDBJ whole genome shotgun (WGS) entry which is preliminary data.</text>
</comment>
<keyword evidence="11" id="KW-1185">Reference proteome</keyword>
<dbReference type="GO" id="GO:0032267">
    <property type="term" value="F:tRNA(Ile)-lysidine synthase activity"/>
    <property type="evidence" value="ECO:0007669"/>
    <property type="project" value="UniProtKB-EC"/>
</dbReference>
<dbReference type="HAMAP" id="MF_01161">
    <property type="entry name" value="tRNA_Ile_lys_synt"/>
    <property type="match status" value="1"/>
</dbReference>
<dbReference type="Gene3D" id="3.40.50.620">
    <property type="entry name" value="HUPs"/>
    <property type="match status" value="1"/>
</dbReference>
<evidence type="ECO:0000259" key="8">
    <source>
        <dbReference type="Pfam" id="PF01171"/>
    </source>
</evidence>
<dbReference type="PANTHER" id="PTHR43033:SF1">
    <property type="entry name" value="TRNA(ILE)-LYSIDINE SYNTHASE-RELATED"/>
    <property type="match status" value="1"/>
</dbReference>
<dbReference type="InterPro" id="IPR012795">
    <property type="entry name" value="tRNA_Ile_lys_synt_N"/>
</dbReference>
<feature type="domain" description="tRNA(Ile)-lysidine/2-thiocytidine synthase N-terminal" evidence="8">
    <location>
        <begin position="31"/>
        <end position="216"/>
    </location>
</feature>
<dbReference type="CDD" id="cd01992">
    <property type="entry name" value="TilS_N"/>
    <property type="match status" value="1"/>
</dbReference>
<proteinExistence type="inferred from homology"/>
<dbReference type="GO" id="GO:0005524">
    <property type="term" value="F:ATP binding"/>
    <property type="evidence" value="ECO:0007669"/>
    <property type="project" value="UniProtKB-UniRule"/>
</dbReference>
<dbReference type="Proteomes" id="UP000530032">
    <property type="component" value="Unassembled WGS sequence"/>
</dbReference>
<dbReference type="SUPFAM" id="SSF82829">
    <property type="entry name" value="MesJ substrate recognition domain-like"/>
    <property type="match status" value="1"/>
</dbReference>
<dbReference type="GO" id="GO:0005737">
    <property type="term" value="C:cytoplasm"/>
    <property type="evidence" value="ECO:0007669"/>
    <property type="project" value="UniProtKB-SubCell"/>
</dbReference>
<dbReference type="InterPro" id="IPR014729">
    <property type="entry name" value="Rossmann-like_a/b/a_fold"/>
</dbReference>
<dbReference type="GO" id="GO:0006400">
    <property type="term" value="P:tRNA modification"/>
    <property type="evidence" value="ECO:0007669"/>
    <property type="project" value="UniProtKB-UniRule"/>
</dbReference>
<name>A0A843B2F9_9BURK</name>
<protein>
    <recommendedName>
        <fullName evidence="7">tRNA(Ile)-lysidine synthase</fullName>
        <ecNumber evidence="7">6.3.4.19</ecNumber>
    </recommendedName>
    <alternativeName>
        <fullName evidence="7">tRNA(Ile)-2-lysyl-cytidine synthase</fullName>
    </alternativeName>
    <alternativeName>
        <fullName evidence="7">tRNA(Ile)-lysidine synthetase</fullName>
    </alternativeName>
</protein>
<dbReference type="PANTHER" id="PTHR43033">
    <property type="entry name" value="TRNA(ILE)-LYSIDINE SYNTHASE-RELATED"/>
    <property type="match status" value="1"/>
</dbReference>
<keyword evidence="2 7" id="KW-0436">Ligase</keyword>
<comment type="function">
    <text evidence="7">Ligates lysine onto the cytidine present at position 34 of the AUA codon-specific tRNA(Ile) that contains the anticodon CAU, in an ATP-dependent manner. Cytidine is converted to lysidine, thus changing the amino acid specificity of the tRNA from methionine to isoleucine.</text>
</comment>
<dbReference type="Gene3D" id="1.20.59.20">
    <property type="match status" value="1"/>
</dbReference>
<dbReference type="Pfam" id="PF09179">
    <property type="entry name" value="TilS"/>
    <property type="match status" value="1"/>
</dbReference>
<comment type="similarity">
    <text evidence="7">Belongs to the tRNA(Ile)-lysidine synthase family.</text>
</comment>
<evidence type="ECO:0000256" key="2">
    <source>
        <dbReference type="ARBA" id="ARBA00022598"/>
    </source>
</evidence>
<keyword evidence="4 7" id="KW-0547">Nucleotide-binding</keyword>
<dbReference type="SUPFAM" id="SSF52402">
    <property type="entry name" value="Adenine nucleotide alpha hydrolases-like"/>
    <property type="match status" value="1"/>
</dbReference>
<dbReference type="InterPro" id="IPR012094">
    <property type="entry name" value="tRNA_Ile_lys_synt"/>
</dbReference>
<evidence type="ECO:0000259" key="9">
    <source>
        <dbReference type="Pfam" id="PF09179"/>
    </source>
</evidence>
<evidence type="ECO:0000256" key="1">
    <source>
        <dbReference type="ARBA" id="ARBA00022490"/>
    </source>
</evidence>
<evidence type="ECO:0000256" key="3">
    <source>
        <dbReference type="ARBA" id="ARBA00022694"/>
    </source>
</evidence>
<accession>A0A843B2F9</accession>
<dbReference type="RefSeq" id="WP_198460758.1">
    <property type="nucleotide sequence ID" value="NZ_JABBCQ020000011.1"/>
</dbReference>
<comment type="subcellular location">
    <subcellularLocation>
        <location evidence="7">Cytoplasm</location>
    </subcellularLocation>
</comment>
<evidence type="ECO:0000256" key="4">
    <source>
        <dbReference type="ARBA" id="ARBA00022741"/>
    </source>
</evidence>
<evidence type="ECO:0000256" key="6">
    <source>
        <dbReference type="ARBA" id="ARBA00048539"/>
    </source>
</evidence>
<dbReference type="InterPro" id="IPR015262">
    <property type="entry name" value="tRNA_Ile_lys_synt_subst-bd"/>
</dbReference>
<organism evidence="10 11">
    <name type="scientific">Comamonas suwonensis</name>
    <dbReference type="NCBI Taxonomy" id="2606214"/>
    <lineage>
        <taxon>Bacteria</taxon>
        <taxon>Pseudomonadati</taxon>
        <taxon>Pseudomonadota</taxon>
        <taxon>Betaproteobacteria</taxon>
        <taxon>Burkholderiales</taxon>
        <taxon>Comamonadaceae</taxon>
        <taxon>Comamonas</taxon>
    </lineage>
</organism>
<keyword evidence="3 7" id="KW-0819">tRNA processing</keyword>
<evidence type="ECO:0000256" key="5">
    <source>
        <dbReference type="ARBA" id="ARBA00022840"/>
    </source>
</evidence>